<name>S0F732_9BACT</name>
<proteinExistence type="predicted"/>
<dbReference type="SUPFAM" id="SSF69349">
    <property type="entry name" value="Phage fibre proteins"/>
    <property type="match status" value="1"/>
</dbReference>
<comment type="caution">
    <text evidence="2">The sequence shown here is derived from an EMBL/GenBank/DDBJ whole genome shotgun (WGS) entry which is preliminary data.</text>
</comment>
<dbReference type="eggNOG" id="COG3501">
    <property type="taxonomic scope" value="Bacteria"/>
</dbReference>
<dbReference type="RefSeq" id="WP_008142262.1">
    <property type="nucleotide sequence ID" value="NZ_EQ973637.1"/>
</dbReference>
<dbReference type="Gene3D" id="2.30.110.50">
    <property type="match status" value="1"/>
</dbReference>
<dbReference type="OrthoDB" id="1907165at2"/>
<feature type="domain" description="Gp5/Type VI secretion system Vgr protein OB-fold" evidence="1">
    <location>
        <begin position="361"/>
        <end position="440"/>
    </location>
</feature>
<reference evidence="2 3" key="1">
    <citation type="submission" date="2008-12" db="EMBL/GenBank/DDBJ databases">
        <authorList>
            <person name="Fulton L."/>
            <person name="Clifton S."/>
            <person name="Fulton B."/>
            <person name="Xu J."/>
            <person name="Minx P."/>
            <person name="Pepin K.H."/>
            <person name="Johnson M."/>
            <person name="Bhonagiri V."/>
            <person name="Nash W.E."/>
            <person name="Mardis E.R."/>
            <person name="Wilson R.K."/>
        </authorList>
    </citation>
    <scope>NUCLEOTIDE SEQUENCE [LARGE SCALE GENOMIC DNA]</scope>
    <source>
        <strain evidence="2 3">DSM 18228</strain>
    </source>
</reference>
<dbReference type="STRING" id="547042.BACCOPRO_01645"/>
<evidence type="ECO:0000259" key="1">
    <source>
        <dbReference type="Pfam" id="PF04717"/>
    </source>
</evidence>
<evidence type="ECO:0000313" key="3">
    <source>
        <dbReference type="Proteomes" id="UP000014073"/>
    </source>
</evidence>
<dbReference type="InterPro" id="IPR037026">
    <property type="entry name" value="Vgr_OB-fold_dom_sf"/>
</dbReference>
<dbReference type="EMBL" id="ACBW01000117">
    <property type="protein sequence ID" value="EEF76148.1"/>
    <property type="molecule type" value="Genomic_DNA"/>
</dbReference>
<dbReference type="InterPro" id="IPR006531">
    <property type="entry name" value="Gp5/Vgr_OB"/>
</dbReference>
<accession>S0F732</accession>
<organism evidence="2 3">
    <name type="scientific">Phocaeicola coprophilus DSM 18228 = JCM 13818</name>
    <dbReference type="NCBI Taxonomy" id="547042"/>
    <lineage>
        <taxon>Bacteria</taxon>
        <taxon>Pseudomonadati</taxon>
        <taxon>Bacteroidota</taxon>
        <taxon>Bacteroidia</taxon>
        <taxon>Bacteroidales</taxon>
        <taxon>Bacteroidaceae</taxon>
        <taxon>Phocaeicola</taxon>
    </lineage>
</organism>
<keyword evidence="3" id="KW-1185">Reference proteome</keyword>
<sequence length="589" mass="64478">MLEQKKTTVSIDGIPLPSFFQVVLKQSINDHHYFEVHMDIESGEFYKTHTLDNSMNWIGKQAEILLGGGNSFKGIVTHVGLHRSKGNHGYLLIQGYSLTFLLETELNCASWTNTTLFSIVKEICDRAGMPCAIKPEYTAEIEYECQYMESDFDFIRRLARQYHEWLYYDGKQLVFGKPDKLPSAIQLSYGREISDLNIGIQTLARPVEGNSYDSANAKFCKGAASNVPTGMNMLGQTAFDASVKLFKSKAFQHTEIRVANDSQAENHFQKKQQSDASPSHYISCETDCNRITLGSVVEIQTAIQNFQFDFIEKTLGEYFITEITHVAGTGESYNNNFTALYSLTTSLPTPEVPLPVAQTQQAVVVSNDDPKKQGRVQVKMNWQGDGMTTSWIRVMTPDAGMSNKVSTNRGFVFIPEKDDIVLVGFRYDDPKRPFVMGSLFNGKTATGGDNGNKKKSLTTRSGCTITIDDDEGSIKMTDQAGNSYAADGKGNISISASKSIKLCVGETSIELDSEGNIKTTAEAQITETAANEITQAAKTINSSAEEAYNISGSDVTAMGSKTATLSGNTQATVDSSGTTAIAGTIVKLN</sequence>
<dbReference type="AlphaFoldDB" id="S0F732"/>
<dbReference type="Gene3D" id="3.55.50.10">
    <property type="entry name" value="Baseplate protein-like domains"/>
    <property type="match status" value="1"/>
</dbReference>
<dbReference type="Gene3D" id="2.40.50.230">
    <property type="entry name" value="Gp5 N-terminal domain"/>
    <property type="match status" value="1"/>
</dbReference>
<protein>
    <submittedName>
        <fullName evidence="2">Rhs element Vgr protein</fullName>
    </submittedName>
</protein>
<dbReference type="SUPFAM" id="SSF69255">
    <property type="entry name" value="gp5 N-terminal domain-like"/>
    <property type="match status" value="1"/>
</dbReference>
<evidence type="ECO:0000313" key="2">
    <source>
        <dbReference type="EMBL" id="EEF76148.1"/>
    </source>
</evidence>
<dbReference type="GeneID" id="78404346"/>
<dbReference type="Pfam" id="PF04717">
    <property type="entry name" value="Phage_base_V"/>
    <property type="match status" value="1"/>
</dbReference>
<dbReference type="HOGENOM" id="CLU_019505_4_0_10"/>
<gene>
    <name evidence="2" type="ORF">BACCOPRO_01645</name>
</gene>
<dbReference type="SUPFAM" id="SSF69279">
    <property type="entry name" value="Phage tail proteins"/>
    <property type="match status" value="1"/>
</dbReference>
<dbReference type="Pfam" id="PF05954">
    <property type="entry name" value="Phage_GPD"/>
    <property type="match status" value="1"/>
</dbReference>
<dbReference type="Proteomes" id="UP000014073">
    <property type="component" value="Unassembled WGS sequence"/>
</dbReference>